<keyword evidence="9" id="KW-0807">Transducer</keyword>
<feature type="transmembrane region" description="Helical" evidence="10">
    <location>
        <begin position="37"/>
        <end position="62"/>
    </location>
</feature>
<protein>
    <recommendedName>
        <fullName evidence="13">7tm 6 domain containing protein</fullName>
    </recommendedName>
</protein>
<evidence type="ECO:0000256" key="5">
    <source>
        <dbReference type="ARBA" id="ARBA00022725"/>
    </source>
</evidence>
<organism evidence="11 12">
    <name type="scientific">Zophobas morio</name>
    <dbReference type="NCBI Taxonomy" id="2755281"/>
    <lineage>
        <taxon>Eukaryota</taxon>
        <taxon>Metazoa</taxon>
        <taxon>Ecdysozoa</taxon>
        <taxon>Arthropoda</taxon>
        <taxon>Hexapoda</taxon>
        <taxon>Insecta</taxon>
        <taxon>Pterygota</taxon>
        <taxon>Neoptera</taxon>
        <taxon>Endopterygota</taxon>
        <taxon>Coleoptera</taxon>
        <taxon>Polyphaga</taxon>
        <taxon>Cucujiformia</taxon>
        <taxon>Tenebrionidae</taxon>
        <taxon>Zophobas</taxon>
    </lineage>
</organism>
<dbReference type="GO" id="GO:0007165">
    <property type="term" value="P:signal transduction"/>
    <property type="evidence" value="ECO:0007669"/>
    <property type="project" value="UniProtKB-KW"/>
</dbReference>
<evidence type="ECO:0000313" key="12">
    <source>
        <dbReference type="Proteomes" id="UP001168821"/>
    </source>
</evidence>
<comment type="subcellular location">
    <subcellularLocation>
        <location evidence="1">Cell membrane</location>
        <topology evidence="1">Multi-pass membrane protein</topology>
    </subcellularLocation>
</comment>
<reference evidence="11" key="1">
    <citation type="journal article" date="2023" name="G3 (Bethesda)">
        <title>Whole genome assemblies of Zophobas morio and Tenebrio molitor.</title>
        <authorList>
            <person name="Kaur S."/>
            <person name="Stinson S.A."/>
            <person name="diCenzo G.C."/>
        </authorList>
    </citation>
    <scope>NUCLEOTIDE SEQUENCE</scope>
    <source>
        <strain evidence="11">QUZm001</strain>
    </source>
</reference>
<dbReference type="AlphaFoldDB" id="A0AA38MM84"/>
<keyword evidence="8" id="KW-0675">Receptor</keyword>
<evidence type="ECO:0000256" key="10">
    <source>
        <dbReference type="SAM" id="Phobius"/>
    </source>
</evidence>
<keyword evidence="6 10" id="KW-1133">Transmembrane helix</keyword>
<keyword evidence="7 10" id="KW-0472">Membrane</keyword>
<feature type="transmembrane region" description="Helical" evidence="10">
    <location>
        <begin position="284"/>
        <end position="304"/>
    </location>
</feature>
<dbReference type="InterPro" id="IPR004117">
    <property type="entry name" value="7tm6_olfct_rcpt"/>
</dbReference>
<name>A0AA38MM84_9CUCU</name>
<evidence type="ECO:0000256" key="6">
    <source>
        <dbReference type="ARBA" id="ARBA00022989"/>
    </source>
</evidence>
<feature type="transmembrane region" description="Helical" evidence="10">
    <location>
        <begin position="256"/>
        <end position="278"/>
    </location>
</feature>
<keyword evidence="2" id="KW-1003">Cell membrane</keyword>
<feature type="transmembrane region" description="Helical" evidence="10">
    <location>
        <begin position="178"/>
        <end position="203"/>
    </location>
</feature>
<feature type="transmembrane region" description="Helical" evidence="10">
    <location>
        <begin position="120"/>
        <end position="146"/>
    </location>
</feature>
<keyword evidence="4 10" id="KW-0812">Transmembrane</keyword>
<evidence type="ECO:0000256" key="1">
    <source>
        <dbReference type="ARBA" id="ARBA00004651"/>
    </source>
</evidence>
<evidence type="ECO:0000256" key="2">
    <source>
        <dbReference type="ARBA" id="ARBA00022475"/>
    </source>
</evidence>
<dbReference type="Pfam" id="PF02949">
    <property type="entry name" value="7tm_6"/>
    <property type="match status" value="1"/>
</dbReference>
<proteinExistence type="predicted"/>
<dbReference type="EMBL" id="JALNTZ010000002">
    <property type="protein sequence ID" value="KAJ3663320.1"/>
    <property type="molecule type" value="Genomic_DNA"/>
</dbReference>
<evidence type="ECO:0000256" key="4">
    <source>
        <dbReference type="ARBA" id="ARBA00022692"/>
    </source>
</evidence>
<dbReference type="PANTHER" id="PTHR21137">
    <property type="entry name" value="ODORANT RECEPTOR"/>
    <property type="match status" value="1"/>
</dbReference>
<keyword evidence="5" id="KW-0552">Olfaction</keyword>
<evidence type="ECO:0008006" key="13">
    <source>
        <dbReference type="Google" id="ProtNLM"/>
    </source>
</evidence>
<dbReference type="GO" id="GO:0005886">
    <property type="term" value="C:plasma membrane"/>
    <property type="evidence" value="ECO:0007669"/>
    <property type="project" value="UniProtKB-SubCell"/>
</dbReference>
<sequence>MQKFDWIYTIRSHILMLKIMGLHIKSDEKPASNLYKMYTFFTVVVVMGGHNLFQTVNIYFFYKDLESVTPIIVVASSCILVSVKIHFFQRNMNIINNLILSLNCDIFQPKTEKQRRAAGLVLYFFKFVYLSFFSMAGVASSAWLLIPVLSNKTQDKQLPFSAWYPYDSTTSPLYEFTYIYQCIAIFYLVTTVVHIDTLILFLMMYITIQCDDLCDDLKNLRHDLYNINERVIACVQHHQAILSSAVNSNKFFDKMILGQFVSSTVAFAVNMFQLSLVANLGSEGVNSVFNAMAVITQIFIYCWFGEEVQIKVGIIDVTDE</sequence>
<evidence type="ECO:0000256" key="7">
    <source>
        <dbReference type="ARBA" id="ARBA00023136"/>
    </source>
</evidence>
<keyword evidence="12" id="KW-1185">Reference proteome</keyword>
<accession>A0AA38MM84</accession>
<comment type="caution">
    <text evidence="11">The sequence shown here is derived from an EMBL/GenBank/DDBJ whole genome shotgun (WGS) entry which is preliminary data.</text>
</comment>
<evidence type="ECO:0000256" key="9">
    <source>
        <dbReference type="ARBA" id="ARBA00023224"/>
    </source>
</evidence>
<dbReference type="PANTHER" id="PTHR21137:SF35">
    <property type="entry name" value="ODORANT RECEPTOR 19A-RELATED"/>
    <property type="match status" value="1"/>
</dbReference>
<gene>
    <name evidence="11" type="ORF">Zmor_007612</name>
</gene>
<feature type="transmembrane region" description="Helical" evidence="10">
    <location>
        <begin position="68"/>
        <end position="87"/>
    </location>
</feature>
<evidence type="ECO:0000256" key="3">
    <source>
        <dbReference type="ARBA" id="ARBA00022606"/>
    </source>
</evidence>
<evidence type="ECO:0000256" key="8">
    <source>
        <dbReference type="ARBA" id="ARBA00023170"/>
    </source>
</evidence>
<keyword evidence="3" id="KW-0716">Sensory transduction</keyword>
<dbReference type="Proteomes" id="UP001168821">
    <property type="component" value="Unassembled WGS sequence"/>
</dbReference>
<evidence type="ECO:0000313" key="11">
    <source>
        <dbReference type="EMBL" id="KAJ3663320.1"/>
    </source>
</evidence>
<dbReference type="GO" id="GO:0004984">
    <property type="term" value="F:olfactory receptor activity"/>
    <property type="evidence" value="ECO:0007669"/>
    <property type="project" value="InterPro"/>
</dbReference>
<dbReference type="GO" id="GO:0005549">
    <property type="term" value="F:odorant binding"/>
    <property type="evidence" value="ECO:0007669"/>
    <property type="project" value="InterPro"/>
</dbReference>